<proteinExistence type="predicted"/>
<protein>
    <submittedName>
        <fullName evidence="2">Cysteine-rich secretory protein family protein</fullName>
    </submittedName>
</protein>
<evidence type="ECO:0000313" key="2">
    <source>
        <dbReference type="EMBL" id="SFE85967.1"/>
    </source>
</evidence>
<gene>
    <name evidence="2" type="ORF">SAMN04488541_100892</name>
</gene>
<reference evidence="2 3" key="1">
    <citation type="submission" date="2016-10" db="EMBL/GenBank/DDBJ databases">
        <authorList>
            <person name="de Groot N.N."/>
        </authorList>
    </citation>
    <scope>NUCLEOTIDE SEQUENCE [LARGE SCALE GENOMIC DNA]</scope>
    <source>
        <strain>GEY</strain>
        <strain evidence="3">DSM 9560</strain>
    </source>
</reference>
<dbReference type="Pfam" id="PF00188">
    <property type="entry name" value="CAP"/>
    <property type="match status" value="1"/>
</dbReference>
<evidence type="ECO:0000259" key="1">
    <source>
        <dbReference type="Pfam" id="PF00188"/>
    </source>
</evidence>
<organism evidence="2 3">
    <name type="scientific">Thermoflexibacter ruber</name>
    <dbReference type="NCBI Taxonomy" id="1003"/>
    <lineage>
        <taxon>Bacteria</taxon>
        <taxon>Pseudomonadati</taxon>
        <taxon>Bacteroidota</taxon>
        <taxon>Cytophagia</taxon>
        <taxon>Cytophagales</taxon>
        <taxon>Thermoflexibacteraceae</taxon>
        <taxon>Thermoflexibacter</taxon>
    </lineage>
</organism>
<dbReference type="EMBL" id="FONY01000008">
    <property type="protein sequence ID" value="SFE85967.1"/>
    <property type="molecule type" value="Genomic_DNA"/>
</dbReference>
<dbReference type="InterPro" id="IPR035940">
    <property type="entry name" value="CAP_sf"/>
</dbReference>
<evidence type="ECO:0000313" key="3">
    <source>
        <dbReference type="Proteomes" id="UP000199513"/>
    </source>
</evidence>
<dbReference type="STRING" id="1003.SAMN04488541_100892"/>
<feature type="domain" description="SCP" evidence="1">
    <location>
        <begin position="52"/>
        <end position="160"/>
    </location>
</feature>
<dbReference type="CDD" id="cd05379">
    <property type="entry name" value="CAP_bacterial"/>
    <property type="match status" value="1"/>
</dbReference>
<dbReference type="SUPFAM" id="SSF55797">
    <property type="entry name" value="PR-1-like"/>
    <property type="match status" value="1"/>
</dbReference>
<dbReference type="InterPro" id="IPR014044">
    <property type="entry name" value="CAP_dom"/>
</dbReference>
<dbReference type="AlphaFoldDB" id="A0A1I2DZX7"/>
<dbReference type="Gene3D" id="3.40.33.10">
    <property type="entry name" value="CAP"/>
    <property type="match status" value="1"/>
</dbReference>
<accession>A0A1I2DZX7</accession>
<keyword evidence="3" id="KW-1185">Reference proteome</keyword>
<name>A0A1I2DZX7_9BACT</name>
<dbReference type="OrthoDB" id="2064683at2"/>
<sequence length="198" mass="22724">MENIHIQIIINYTMKKLSLLIGIMLISINLIYGQNLKAVNNHCLSKEEKKLYNLINEYRKQKNLKPIPLSRSLSFVARRHVVDLAENVKKLTHGWSNCAYDKDNPNTFEPCMWGKPKALTGYQGDGYECAYGAFGFEADAVGALESWKESKFHNEVIVNTGIWKRYQWNALGVGIYKGFAVIWFGEKIDEKAEIQECK</sequence>
<dbReference type="Proteomes" id="UP000199513">
    <property type="component" value="Unassembled WGS sequence"/>
</dbReference>